<sequence length="146" mass="15354">MVRTLAALVVLSCVSTAHAQGTLSRVGDALDNAGRNIRQGVEGAVARGQVVAQERDLVDLVATRIRTDKRLRSSAVQMEVRSDGSVVLRGSVVDAAAKKLAAELVENTIGVTTVIDELAIVKEVRVIESKPVVVPAVPKPATIVKP</sequence>
<evidence type="ECO:0000259" key="2">
    <source>
        <dbReference type="PROSITE" id="PS50914"/>
    </source>
</evidence>
<organism evidence="3 4">
    <name type="scientific">Paludisphaera mucosa</name>
    <dbReference type="NCBI Taxonomy" id="3030827"/>
    <lineage>
        <taxon>Bacteria</taxon>
        <taxon>Pseudomonadati</taxon>
        <taxon>Planctomycetota</taxon>
        <taxon>Planctomycetia</taxon>
        <taxon>Isosphaerales</taxon>
        <taxon>Isosphaeraceae</taxon>
        <taxon>Paludisphaera</taxon>
    </lineage>
</organism>
<dbReference type="Proteomes" id="UP001216907">
    <property type="component" value="Unassembled WGS sequence"/>
</dbReference>
<keyword evidence="1" id="KW-0732">Signal</keyword>
<keyword evidence="4" id="KW-1185">Reference proteome</keyword>
<evidence type="ECO:0000313" key="3">
    <source>
        <dbReference type="EMBL" id="MDG3006633.1"/>
    </source>
</evidence>
<evidence type="ECO:0000313" key="4">
    <source>
        <dbReference type="Proteomes" id="UP001216907"/>
    </source>
</evidence>
<feature type="signal peptide" evidence="1">
    <location>
        <begin position="1"/>
        <end position="19"/>
    </location>
</feature>
<comment type="caution">
    <text evidence="3">The sequence shown here is derived from an EMBL/GenBank/DDBJ whole genome shotgun (WGS) entry which is preliminary data.</text>
</comment>
<reference evidence="3 4" key="1">
    <citation type="submission" date="2023-03" db="EMBL/GenBank/DDBJ databases">
        <title>Paludisphaera mucosa sp. nov. a novel planctomycete from northern fen.</title>
        <authorList>
            <person name="Ivanova A."/>
        </authorList>
    </citation>
    <scope>NUCLEOTIDE SEQUENCE [LARGE SCALE GENOMIC DNA]</scope>
    <source>
        <strain evidence="3 4">Pla2</strain>
    </source>
</reference>
<feature type="domain" description="BON" evidence="2">
    <location>
        <begin position="53"/>
        <end position="122"/>
    </location>
</feature>
<dbReference type="InterPro" id="IPR007055">
    <property type="entry name" value="BON_dom"/>
</dbReference>
<dbReference type="PROSITE" id="PS50914">
    <property type="entry name" value="BON"/>
    <property type="match status" value="1"/>
</dbReference>
<name>A0ABT6FGE2_9BACT</name>
<gene>
    <name evidence="3" type="ORF">PZE19_22915</name>
</gene>
<protein>
    <submittedName>
        <fullName evidence="3">BON domain-containing protein</fullName>
    </submittedName>
</protein>
<feature type="chain" id="PRO_5045879916" evidence="1">
    <location>
        <begin position="20"/>
        <end position="146"/>
    </location>
</feature>
<dbReference type="EMBL" id="JARRAG010000002">
    <property type="protein sequence ID" value="MDG3006633.1"/>
    <property type="molecule type" value="Genomic_DNA"/>
</dbReference>
<proteinExistence type="predicted"/>
<dbReference type="Pfam" id="PF04972">
    <property type="entry name" value="BON"/>
    <property type="match status" value="1"/>
</dbReference>
<accession>A0ABT6FGE2</accession>
<evidence type="ECO:0000256" key="1">
    <source>
        <dbReference type="SAM" id="SignalP"/>
    </source>
</evidence>
<dbReference type="RefSeq" id="WP_277862927.1">
    <property type="nucleotide sequence ID" value="NZ_JARRAG010000002.1"/>
</dbReference>